<reference evidence="4" key="1">
    <citation type="journal article" date="2019" name="Sci. Rep.">
        <title>Draft genome of Tanacetum cinerariifolium, the natural source of mosquito coil.</title>
        <authorList>
            <person name="Yamashiro T."/>
            <person name="Shiraishi A."/>
            <person name="Satake H."/>
            <person name="Nakayama K."/>
        </authorList>
    </citation>
    <scope>NUCLEOTIDE SEQUENCE</scope>
</reference>
<feature type="domain" description="Glycosyl hydrolase-like 10" evidence="3">
    <location>
        <begin position="53"/>
        <end position="117"/>
    </location>
</feature>
<name>A0A699VWV6_TANCI</name>
<accession>A0A699VWV6</accession>
<dbReference type="EMBL" id="BKCJ011521154">
    <property type="protein sequence ID" value="GFD39737.1"/>
    <property type="molecule type" value="Genomic_DNA"/>
</dbReference>
<dbReference type="PANTHER" id="PTHR43405">
    <property type="entry name" value="GLYCOSYL HYDROLASE DIGH"/>
    <property type="match status" value="1"/>
</dbReference>
<feature type="signal peptide" evidence="2">
    <location>
        <begin position="1"/>
        <end position="18"/>
    </location>
</feature>
<feature type="chain" id="PRO_5025634283" description="Glycosyl hydrolase-like 10 domain-containing protein" evidence="2">
    <location>
        <begin position="19"/>
        <end position="118"/>
    </location>
</feature>
<dbReference type="InterPro" id="IPR052177">
    <property type="entry name" value="Divisome_Glycosyl_Hydrolase"/>
</dbReference>
<dbReference type="AlphaFoldDB" id="A0A699VWV6"/>
<sequence>MRSLSLVFCLLLVVFSWAGPGALQAQAALPSPRFTRPAVLLEAADVPAPPKRELRAFWIATVANIDWPTQRGESPEVYRREYRRLLDAGQRAGLNAVFVQIRPVSDAFYKSDLEPWSR</sequence>
<evidence type="ECO:0000313" key="4">
    <source>
        <dbReference type="EMBL" id="GFD39737.1"/>
    </source>
</evidence>
<dbReference type="InterPro" id="IPR003790">
    <property type="entry name" value="GHL10"/>
</dbReference>
<evidence type="ECO:0000256" key="1">
    <source>
        <dbReference type="ARBA" id="ARBA00022729"/>
    </source>
</evidence>
<proteinExistence type="predicted"/>
<dbReference type="Pfam" id="PF02638">
    <property type="entry name" value="GHL10"/>
    <property type="match status" value="1"/>
</dbReference>
<gene>
    <name evidence="4" type="ORF">Tci_911706</name>
</gene>
<dbReference type="PANTHER" id="PTHR43405:SF1">
    <property type="entry name" value="GLYCOSYL HYDROLASE DIGH"/>
    <property type="match status" value="1"/>
</dbReference>
<protein>
    <recommendedName>
        <fullName evidence="3">Glycosyl hydrolase-like 10 domain-containing protein</fullName>
    </recommendedName>
</protein>
<comment type="caution">
    <text evidence="4">The sequence shown here is derived from an EMBL/GenBank/DDBJ whole genome shotgun (WGS) entry which is preliminary data.</text>
</comment>
<organism evidence="4">
    <name type="scientific">Tanacetum cinerariifolium</name>
    <name type="common">Dalmatian daisy</name>
    <name type="synonym">Chrysanthemum cinerariifolium</name>
    <dbReference type="NCBI Taxonomy" id="118510"/>
    <lineage>
        <taxon>Eukaryota</taxon>
        <taxon>Viridiplantae</taxon>
        <taxon>Streptophyta</taxon>
        <taxon>Embryophyta</taxon>
        <taxon>Tracheophyta</taxon>
        <taxon>Spermatophyta</taxon>
        <taxon>Magnoliopsida</taxon>
        <taxon>eudicotyledons</taxon>
        <taxon>Gunneridae</taxon>
        <taxon>Pentapetalae</taxon>
        <taxon>asterids</taxon>
        <taxon>campanulids</taxon>
        <taxon>Asterales</taxon>
        <taxon>Asteraceae</taxon>
        <taxon>Asteroideae</taxon>
        <taxon>Anthemideae</taxon>
        <taxon>Anthemidinae</taxon>
        <taxon>Tanacetum</taxon>
    </lineage>
</organism>
<feature type="non-terminal residue" evidence="4">
    <location>
        <position position="118"/>
    </location>
</feature>
<keyword evidence="1 2" id="KW-0732">Signal</keyword>
<evidence type="ECO:0000259" key="3">
    <source>
        <dbReference type="Pfam" id="PF02638"/>
    </source>
</evidence>
<evidence type="ECO:0000256" key="2">
    <source>
        <dbReference type="SAM" id="SignalP"/>
    </source>
</evidence>